<dbReference type="AlphaFoldDB" id="A0A420HMB5"/>
<evidence type="ECO:0000313" key="3">
    <source>
        <dbReference type="Proteomes" id="UP000286134"/>
    </source>
</evidence>
<proteinExistence type="predicted"/>
<evidence type="ECO:0000256" key="1">
    <source>
        <dbReference type="SAM" id="MobiDB-lite"/>
    </source>
</evidence>
<dbReference type="Proteomes" id="UP000286134">
    <property type="component" value="Unassembled WGS sequence"/>
</dbReference>
<reference evidence="2 3" key="1">
    <citation type="journal article" date="2018" name="BMC Genomics">
        <title>Comparative genome analyses reveal sequence features reflecting distinct modes of host-adaptation between dicot and monocot powdery mildew.</title>
        <authorList>
            <person name="Wu Y."/>
            <person name="Ma X."/>
            <person name="Pan Z."/>
            <person name="Kale S.D."/>
            <person name="Song Y."/>
            <person name="King H."/>
            <person name="Zhang Q."/>
            <person name="Presley C."/>
            <person name="Deng X."/>
            <person name="Wei C.I."/>
            <person name="Xiao S."/>
        </authorList>
    </citation>
    <scope>NUCLEOTIDE SEQUENCE [LARGE SCALE GENOMIC DNA]</scope>
    <source>
        <strain evidence="2">UMSG2</strain>
    </source>
</reference>
<keyword evidence="3" id="KW-1185">Reference proteome</keyword>
<dbReference type="OrthoDB" id="10506114at2759"/>
<protein>
    <submittedName>
        <fullName evidence="2">Uncharacterized protein</fullName>
    </submittedName>
</protein>
<feature type="region of interest" description="Disordered" evidence="1">
    <location>
        <begin position="173"/>
        <end position="198"/>
    </location>
</feature>
<dbReference type="EMBL" id="MCFK01006684">
    <property type="protein sequence ID" value="RKF58584.1"/>
    <property type="molecule type" value="Genomic_DNA"/>
</dbReference>
<accession>A0A420HMB5</accession>
<name>A0A420HMB5_9PEZI</name>
<evidence type="ECO:0000313" key="2">
    <source>
        <dbReference type="EMBL" id="RKF58584.1"/>
    </source>
</evidence>
<gene>
    <name evidence="2" type="ORF">OnM2_066050</name>
</gene>
<feature type="compositionally biased region" description="Basic residues" evidence="1">
    <location>
        <begin position="188"/>
        <end position="198"/>
    </location>
</feature>
<sequence>MLRKSLKRQNIRCISCKPLNSYEKKETSIFSCPVSLSPDLSSSFTCENQAHNPSTMTNCSSSSMDSFISTTPNLSENTLIIEELDPENETDVSSCVVVRPYEVEDADSECCNISSDSSLSDPRGELVIKAPSDSTHGILIDSGLGRKTEKSWPWPPRCAKKRTFSLSFGSDIELEGSDSANSNESGRPTRRTRPFVTR</sequence>
<comment type="caution">
    <text evidence="2">The sequence shown here is derived from an EMBL/GenBank/DDBJ whole genome shotgun (WGS) entry which is preliminary data.</text>
</comment>
<organism evidence="2 3">
    <name type="scientific">Erysiphe neolycopersici</name>
    <dbReference type="NCBI Taxonomy" id="212602"/>
    <lineage>
        <taxon>Eukaryota</taxon>
        <taxon>Fungi</taxon>
        <taxon>Dikarya</taxon>
        <taxon>Ascomycota</taxon>
        <taxon>Pezizomycotina</taxon>
        <taxon>Leotiomycetes</taxon>
        <taxon>Erysiphales</taxon>
        <taxon>Erysiphaceae</taxon>
        <taxon>Erysiphe</taxon>
    </lineage>
</organism>